<protein>
    <recommendedName>
        <fullName evidence="3">DNA recombination-mediator protein A</fullName>
    </recommendedName>
</protein>
<dbReference type="Proteomes" id="UP000198852">
    <property type="component" value="Unassembled WGS sequence"/>
</dbReference>
<proteinExistence type="predicted"/>
<name>A0A1I6RIY0_9PSEU</name>
<dbReference type="EMBL" id="FOZX01000003">
    <property type="protein sequence ID" value="SFS64667.1"/>
    <property type="molecule type" value="Genomic_DNA"/>
</dbReference>
<dbReference type="STRING" id="95161.SAMN05660874_02263"/>
<organism evidence="1 2">
    <name type="scientific">Saccharopolyspora flava</name>
    <dbReference type="NCBI Taxonomy" id="95161"/>
    <lineage>
        <taxon>Bacteria</taxon>
        <taxon>Bacillati</taxon>
        <taxon>Actinomycetota</taxon>
        <taxon>Actinomycetes</taxon>
        <taxon>Pseudonocardiales</taxon>
        <taxon>Pseudonocardiaceae</taxon>
        <taxon>Saccharopolyspora</taxon>
    </lineage>
</organism>
<evidence type="ECO:0008006" key="3">
    <source>
        <dbReference type="Google" id="ProtNLM"/>
    </source>
</evidence>
<gene>
    <name evidence="1" type="ORF">SAMN05660874_02263</name>
</gene>
<accession>A0A1I6RIY0</accession>
<dbReference type="AlphaFoldDB" id="A0A1I6RIY0"/>
<evidence type="ECO:0000313" key="2">
    <source>
        <dbReference type="Proteomes" id="UP000198852"/>
    </source>
</evidence>
<dbReference type="Gene3D" id="3.40.50.450">
    <property type="match status" value="1"/>
</dbReference>
<dbReference type="SUPFAM" id="SSF102405">
    <property type="entry name" value="MCP/YpsA-like"/>
    <property type="match status" value="1"/>
</dbReference>
<keyword evidence="2" id="KW-1185">Reference proteome</keyword>
<reference evidence="2" key="1">
    <citation type="submission" date="2016-10" db="EMBL/GenBank/DDBJ databases">
        <authorList>
            <person name="Varghese N."/>
            <person name="Submissions S."/>
        </authorList>
    </citation>
    <scope>NUCLEOTIDE SEQUENCE [LARGE SCALE GENOMIC DNA]</scope>
    <source>
        <strain evidence="2">DSM 44771</strain>
    </source>
</reference>
<evidence type="ECO:0000313" key="1">
    <source>
        <dbReference type="EMBL" id="SFS64667.1"/>
    </source>
</evidence>
<sequence>MRIGITGPSNLTPETSRLVYRALGRELDAHRGDAVIGVSCLARGADQVFARVVLDAGGTLEVVLPAADYRERKVKPDNAAEFDELLARSATVRTLAFPESNREAYMAAGEHVLNSVDAMIAVWDGKPSGGHGGTGDVVEAARRRGIPVTVVWPDGAERE</sequence>